<evidence type="ECO:0000313" key="4">
    <source>
        <dbReference type="Proteomes" id="UP000697710"/>
    </source>
</evidence>
<evidence type="ECO:0000313" key="3">
    <source>
        <dbReference type="EMBL" id="MCA9727933.1"/>
    </source>
</evidence>
<evidence type="ECO:0000256" key="1">
    <source>
        <dbReference type="PROSITE-ProRule" id="PRU00339"/>
    </source>
</evidence>
<sequence length="691" mass="75475">MSSERPRIARVAAPARVAASALVAMSLLLIAGCGSAPPPPSVLLITIDTCRADHLSCYGFAKQTTPHLDQLAREGTLFRNANTTVPMTFPSHSSIMTGTIPPHHGVHDNLNFRLADDNITLAEIFSENGYTTGAIVSAFVLDSRFHLDQGFATYDDAIDDSSDRSDTGTVDRGFAAFSEGNERHAGEVTRLATEWLDRHAVAGSKLDASSTAQPFFLFVHYFDPHANYEPPEPFASRFPDDPYSGEIAYADDEIGKLLAHLRELGLYESTAIVVVGDHGEGLGEHGETAHDYFVYQSTIHVPLLLRLPGQPGGHEIDDPVSIIDIAPTLLAATRLPKPDAMVGVDLASTEVVTEEVGPEGSKRYLYCESLNPTRYGCNPVLGVISDRWKYIQSTRPELYDLTADPGELTNLIDENANRANFLEVQLQQILQQQSQARSQNESTPDAETQERLQSLGYLSGRSVGGDLEFDRTRPDAKDYIGVHAAFNEAAQLVTAGDTEQARTVCRQLLQAHPQIIDAHLLLGAIASDEGQPAEAESEFRAFLTALDRIAQGPDSTAVRDQLRPSAIKAHFNLANLLIDQGRRADGVAQYRAAIRLDPANADAHFNLGITLAEDGHLPDALEEFRIATRLDPDFPEAHYNTGLALLLQGRPDEGRIELEEAIRLDPRYAEPRLRMADLLLSARDLNGALEQ</sequence>
<dbReference type="PROSITE" id="PS51257">
    <property type="entry name" value="PROKAR_LIPOPROTEIN"/>
    <property type="match status" value="1"/>
</dbReference>
<dbReference type="Gene3D" id="3.40.720.10">
    <property type="entry name" value="Alkaline Phosphatase, subunit A"/>
    <property type="match status" value="2"/>
</dbReference>
<name>A0A956RP94_UNCEI</name>
<dbReference type="InterPro" id="IPR019734">
    <property type="entry name" value="TPR_rpt"/>
</dbReference>
<dbReference type="EMBL" id="JAGQHR010000264">
    <property type="protein sequence ID" value="MCA9727933.1"/>
    <property type="molecule type" value="Genomic_DNA"/>
</dbReference>
<dbReference type="PANTHER" id="PTHR43751">
    <property type="entry name" value="SULFATASE"/>
    <property type="match status" value="1"/>
</dbReference>
<protein>
    <submittedName>
        <fullName evidence="3">Sulfatase-like hydrolase/transferase</fullName>
    </submittedName>
</protein>
<reference evidence="3" key="1">
    <citation type="submission" date="2020-04" db="EMBL/GenBank/DDBJ databases">
        <authorList>
            <person name="Zhang T."/>
        </authorList>
    </citation>
    <scope>NUCLEOTIDE SEQUENCE</scope>
    <source>
        <strain evidence="3">HKST-UBA01</strain>
    </source>
</reference>
<proteinExistence type="predicted"/>
<evidence type="ECO:0000259" key="2">
    <source>
        <dbReference type="Pfam" id="PF00884"/>
    </source>
</evidence>
<reference evidence="3" key="2">
    <citation type="journal article" date="2021" name="Microbiome">
        <title>Successional dynamics and alternative stable states in a saline activated sludge microbial community over 9 years.</title>
        <authorList>
            <person name="Wang Y."/>
            <person name="Ye J."/>
            <person name="Ju F."/>
            <person name="Liu L."/>
            <person name="Boyd J.A."/>
            <person name="Deng Y."/>
            <person name="Parks D.H."/>
            <person name="Jiang X."/>
            <person name="Yin X."/>
            <person name="Woodcroft B.J."/>
            <person name="Tyson G.W."/>
            <person name="Hugenholtz P."/>
            <person name="Polz M.F."/>
            <person name="Zhang T."/>
        </authorList>
    </citation>
    <scope>NUCLEOTIDE SEQUENCE</scope>
    <source>
        <strain evidence="3">HKST-UBA01</strain>
    </source>
</reference>
<comment type="caution">
    <text evidence="3">The sequence shown here is derived from an EMBL/GenBank/DDBJ whole genome shotgun (WGS) entry which is preliminary data.</text>
</comment>
<feature type="non-terminal residue" evidence="3">
    <location>
        <position position="691"/>
    </location>
</feature>
<dbReference type="InterPro" id="IPR052701">
    <property type="entry name" value="GAG_Ulvan_Degrading_Sulfatases"/>
</dbReference>
<feature type="repeat" description="TPR" evidence="1">
    <location>
        <begin position="601"/>
        <end position="634"/>
    </location>
</feature>
<feature type="repeat" description="TPR" evidence="1">
    <location>
        <begin position="567"/>
        <end position="600"/>
    </location>
</feature>
<dbReference type="PANTHER" id="PTHR43751:SF3">
    <property type="entry name" value="SULFATASE N-TERMINAL DOMAIN-CONTAINING PROTEIN"/>
    <property type="match status" value="1"/>
</dbReference>
<dbReference type="InterPro" id="IPR011990">
    <property type="entry name" value="TPR-like_helical_dom_sf"/>
</dbReference>
<dbReference type="AlphaFoldDB" id="A0A956RP94"/>
<accession>A0A956RP94</accession>
<feature type="repeat" description="TPR" evidence="1">
    <location>
        <begin position="635"/>
        <end position="668"/>
    </location>
</feature>
<dbReference type="Gene3D" id="1.25.40.10">
    <property type="entry name" value="Tetratricopeptide repeat domain"/>
    <property type="match status" value="2"/>
</dbReference>
<dbReference type="SUPFAM" id="SSF48452">
    <property type="entry name" value="TPR-like"/>
    <property type="match status" value="2"/>
</dbReference>
<dbReference type="SMART" id="SM00028">
    <property type="entry name" value="TPR"/>
    <property type="match status" value="5"/>
</dbReference>
<dbReference type="Proteomes" id="UP000697710">
    <property type="component" value="Unassembled WGS sequence"/>
</dbReference>
<dbReference type="Pfam" id="PF00884">
    <property type="entry name" value="Sulfatase"/>
    <property type="match status" value="1"/>
</dbReference>
<gene>
    <name evidence="3" type="ORF">KC729_09645</name>
</gene>
<organism evidence="3 4">
    <name type="scientific">Eiseniibacteriota bacterium</name>
    <dbReference type="NCBI Taxonomy" id="2212470"/>
    <lineage>
        <taxon>Bacteria</taxon>
        <taxon>Candidatus Eiseniibacteriota</taxon>
    </lineage>
</organism>
<dbReference type="CDD" id="cd16148">
    <property type="entry name" value="sulfatase_like"/>
    <property type="match status" value="1"/>
</dbReference>
<dbReference type="PROSITE" id="PS50005">
    <property type="entry name" value="TPR"/>
    <property type="match status" value="3"/>
</dbReference>
<keyword evidence="1" id="KW-0802">TPR repeat</keyword>
<dbReference type="InterPro" id="IPR017850">
    <property type="entry name" value="Alkaline_phosphatase_core_sf"/>
</dbReference>
<dbReference type="Pfam" id="PF13181">
    <property type="entry name" value="TPR_8"/>
    <property type="match status" value="1"/>
</dbReference>
<feature type="domain" description="Sulfatase N-terminal" evidence="2">
    <location>
        <begin position="40"/>
        <end position="333"/>
    </location>
</feature>
<dbReference type="GO" id="GO:0016787">
    <property type="term" value="F:hydrolase activity"/>
    <property type="evidence" value="ECO:0007669"/>
    <property type="project" value="UniProtKB-KW"/>
</dbReference>
<keyword evidence="3" id="KW-0378">Hydrolase</keyword>
<dbReference type="SUPFAM" id="SSF53649">
    <property type="entry name" value="Alkaline phosphatase-like"/>
    <property type="match status" value="1"/>
</dbReference>
<dbReference type="Pfam" id="PF13432">
    <property type="entry name" value="TPR_16"/>
    <property type="match status" value="2"/>
</dbReference>
<dbReference type="InterPro" id="IPR000917">
    <property type="entry name" value="Sulfatase_N"/>
</dbReference>